<dbReference type="InterPro" id="IPR036869">
    <property type="entry name" value="J_dom_sf"/>
</dbReference>
<keyword evidence="5" id="KW-0472">Membrane</keyword>
<feature type="region of interest" description="Disordered" evidence="6">
    <location>
        <begin position="39"/>
        <end position="143"/>
    </location>
</feature>
<keyword evidence="4" id="KW-1133">Transmembrane helix</keyword>
<dbReference type="GO" id="GO:0030544">
    <property type="term" value="F:Hsp70 protein binding"/>
    <property type="evidence" value="ECO:0007669"/>
    <property type="project" value="TreeGrafter"/>
</dbReference>
<dbReference type="PROSITE" id="PS00636">
    <property type="entry name" value="DNAJ_1"/>
    <property type="match status" value="1"/>
</dbReference>
<dbReference type="InterPro" id="IPR051100">
    <property type="entry name" value="DnaJ_subfamily_B/C"/>
</dbReference>
<comment type="subcellular location">
    <subcellularLocation>
        <location evidence="1">Endoplasmic reticulum membrane</location>
        <topology evidence="1">Single-pass membrane protein</topology>
    </subcellularLocation>
</comment>
<protein>
    <recommendedName>
        <fullName evidence="7">J domain-containing protein</fullName>
    </recommendedName>
</protein>
<dbReference type="OrthoDB" id="442087at2759"/>
<dbReference type="Proteomes" id="UP000614601">
    <property type="component" value="Unassembled WGS sequence"/>
</dbReference>
<sequence>MVVEANRDASKECIYKANQAFGSGDIARGKKLLARAQKLDPGFDSEEYLRSKGIPSDGAPSSPNPPNERSYSHDDHYEEPDGLRNRRKRFENHFSTESNDSRGAQSSRSDAPEASRAKSSRSRSRSLPRANNQENRDDGGHHVQRIRHCKDYYEILQVSRDVTEVVLKKKYRELALKLHPDKCQAPGATEAFKALGNAYSVLSDPQKRASYDTRGTEEVSHRRTRGFYDYDVNRGFETEMTPEEIFEMFFGGGFPAGGVYRRRAHFHRAEEVHEDRGLFSSLLQLAPLFVLLFGAMFVQFLAGEPAFSLRAEGGYTVQRFTKDLRVPYYVKSDFLARYGDRIYQVDVNVEEEYISKLRLNCYKEKNHRETAIWRAKMSGDGNLYTQAQRMELPNCRRLEEIYR</sequence>
<evidence type="ECO:0000259" key="7">
    <source>
        <dbReference type="PROSITE" id="PS50076"/>
    </source>
</evidence>
<accession>A0A811KRN0</accession>
<gene>
    <name evidence="8" type="ORF">BOKJ2_LOCUS8029</name>
</gene>
<dbReference type="SUPFAM" id="SSF46565">
    <property type="entry name" value="Chaperone J-domain"/>
    <property type="match status" value="1"/>
</dbReference>
<dbReference type="Pfam" id="PF00226">
    <property type="entry name" value="DnaJ"/>
    <property type="match status" value="1"/>
</dbReference>
<dbReference type="PANTHER" id="PTHR43908">
    <property type="entry name" value="AT29763P-RELATED"/>
    <property type="match status" value="1"/>
</dbReference>
<dbReference type="CDD" id="cd06257">
    <property type="entry name" value="DnaJ"/>
    <property type="match status" value="1"/>
</dbReference>
<feature type="compositionally biased region" description="Polar residues" evidence="6">
    <location>
        <begin position="93"/>
        <end position="109"/>
    </location>
</feature>
<evidence type="ECO:0000313" key="9">
    <source>
        <dbReference type="Proteomes" id="UP000614601"/>
    </source>
</evidence>
<dbReference type="PROSITE" id="PS50076">
    <property type="entry name" value="DNAJ_2"/>
    <property type="match status" value="1"/>
</dbReference>
<dbReference type="GO" id="GO:0005789">
    <property type="term" value="C:endoplasmic reticulum membrane"/>
    <property type="evidence" value="ECO:0007669"/>
    <property type="project" value="UniProtKB-SubCell"/>
</dbReference>
<feature type="domain" description="J" evidence="7">
    <location>
        <begin position="151"/>
        <end position="215"/>
    </location>
</feature>
<name>A0A811KRN0_9BILA</name>
<dbReference type="PANTHER" id="PTHR43908:SF3">
    <property type="entry name" value="AT29763P-RELATED"/>
    <property type="match status" value="1"/>
</dbReference>
<comment type="caution">
    <text evidence="8">The sequence shown here is derived from an EMBL/GenBank/DDBJ whole genome shotgun (WGS) entry which is preliminary data.</text>
</comment>
<dbReference type="Proteomes" id="UP000783686">
    <property type="component" value="Unassembled WGS sequence"/>
</dbReference>
<dbReference type="EMBL" id="CAJFDH010000004">
    <property type="protein sequence ID" value="CAD5218819.1"/>
    <property type="molecule type" value="Genomic_DNA"/>
</dbReference>
<dbReference type="InterPro" id="IPR015399">
    <property type="entry name" value="DUF1977_DnaJ-like"/>
</dbReference>
<dbReference type="GO" id="GO:0071218">
    <property type="term" value="P:cellular response to misfolded protein"/>
    <property type="evidence" value="ECO:0007669"/>
    <property type="project" value="TreeGrafter"/>
</dbReference>
<evidence type="ECO:0000256" key="4">
    <source>
        <dbReference type="ARBA" id="ARBA00022989"/>
    </source>
</evidence>
<dbReference type="EMBL" id="CAJFCW020000004">
    <property type="protein sequence ID" value="CAG9111847.1"/>
    <property type="molecule type" value="Genomic_DNA"/>
</dbReference>
<dbReference type="SMART" id="SM00271">
    <property type="entry name" value="DnaJ"/>
    <property type="match status" value="1"/>
</dbReference>
<keyword evidence="3" id="KW-0256">Endoplasmic reticulum</keyword>
<evidence type="ECO:0000256" key="3">
    <source>
        <dbReference type="ARBA" id="ARBA00022824"/>
    </source>
</evidence>
<dbReference type="Gene3D" id="1.10.287.110">
    <property type="entry name" value="DnaJ domain"/>
    <property type="match status" value="1"/>
</dbReference>
<dbReference type="PRINTS" id="PR00625">
    <property type="entry name" value="JDOMAIN"/>
</dbReference>
<reference evidence="8" key="1">
    <citation type="submission" date="2020-09" db="EMBL/GenBank/DDBJ databases">
        <authorList>
            <person name="Kikuchi T."/>
        </authorList>
    </citation>
    <scope>NUCLEOTIDE SEQUENCE</scope>
    <source>
        <strain evidence="8">SH1</strain>
    </source>
</reference>
<dbReference type="InterPro" id="IPR001623">
    <property type="entry name" value="DnaJ_domain"/>
</dbReference>
<dbReference type="Pfam" id="PF09320">
    <property type="entry name" value="DUF1977"/>
    <property type="match status" value="1"/>
</dbReference>
<evidence type="ECO:0000256" key="6">
    <source>
        <dbReference type="SAM" id="MobiDB-lite"/>
    </source>
</evidence>
<feature type="compositionally biased region" description="Basic and acidic residues" evidence="6">
    <location>
        <begin position="70"/>
        <end position="84"/>
    </location>
</feature>
<evidence type="ECO:0000256" key="5">
    <source>
        <dbReference type="ARBA" id="ARBA00023136"/>
    </source>
</evidence>
<dbReference type="FunFam" id="1.10.287.110:FF:000137">
    <property type="entry name" value="DnaJ homolog subfamily B member 1"/>
    <property type="match status" value="1"/>
</dbReference>
<evidence type="ECO:0000256" key="1">
    <source>
        <dbReference type="ARBA" id="ARBA00004389"/>
    </source>
</evidence>
<keyword evidence="9" id="KW-1185">Reference proteome</keyword>
<evidence type="ECO:0000313" key="8">
    <source>
        <dbReference type="EMBL" id="CAD5218819.1"/>
    </source>
</evidence>
<dbReference type="InterPro" id="IPR018253">
    <property type="entry name" value="DnaJ_domain_CS"/>
</dbReference>
<dbReference type="AlphaFoldDB" id="A0A811KRN0"/>
<proteinExistence type="predicted"/>
<evidence type="ECO:0000256" key="2">
    <source>
        <dbReference type="ARBA" id="ARBA00022692"/>
    </source>
</evidence>
<organism evidence="8 9">
    <name type="scientific">Bursaphelenchus okinawaensis</name>
    <dbReference type="NCBI Taxonomy" id="465554"/>
    <lineage>
        <taxon>Eukaryota</taxon>
        <taxon>Metazoa</taxon>
        <taxon>Ecdysozoa</taxon>
        <taxon>Nematoda</taxon>
        <taxon>Chromadorea</taxon>
        <taxon>Rhabditida</taxon>
        <taxon>Tylenchina</taxon>
        <taxon>Tylenchomorpha</taxon>
        <taxon>Aphelenchoidea</taxon>
        <taxon>Aphelenchoididae</taxon>
        <taxon>Bursaphelenchus</taxon>
    </lineage>
</organism>
<keyword evidence="2" id="KW-0812">Transmembrane</keyword>